<feature type="region of interest" description="Disordered" evidence="5">
    <location>
        <begin position="408"/>
        <end position="435"/>
    </location>
</feature>
<keyword evidence="8" id="KW-1185">Reference proteome</keyword>
<feature type="compositionally biased region" description="Basic and acidic residues" evidence="5">
    <location>
        <begin position="292"/>
        <end position="301"/>
    </location>
</feature>
<feature type="compositionally biased region" description="Low complexity" evidence="5">
    <location>
        <begin position="263"/>
        <end position="277"/>
    </location>
</feature>
<dbReference type="Proteomes" id="UP000283269">
    <property type="component" value="Unassembled WGS sequence"/>
</dbReference>
<dbReference type="InParanoid" id="A0A409XK01"/>
<dbReference type="Pfam" id="PF07534">
    <property type="entry name" value="TLD"/>
    <property type="match status" value="1"/>
</dbReference>
<dbReference type="STRING" id="93625.A0A409XK01"/>
<feature type="compositionally biased region" description="Basic and acidic residues" evidence="5">
    <location>
        <begin position="639"/>
        <end position="652"/>
    </location>
</feature>
<feature type="compositionally biased region" description="Low complexity" evidence="5">
    <location>
        <begin position="181"/>
        <end position="192"/>
    </location>
</feature>
<dbReference type="AlphaFoldDB" id="A0A409XK01"/>
<accession>A0A409XK01</accession>
<reference evidence="7 8" key="1">
    <citation type="journal article" date="2018" name="Evol. Lett.">
        <title>Horizontal gene cluster transfer increased hallucinogenic mushroom diversity.</title>
        <authorList>
            <person name="Reynolds H.T."/>
            <person name="Vijayakumar V."/>
            <person name="Gluck-Thaler E."/>
            <person name="Korotkin H.B."/>
            <person name="Matheny P.B."/>
            <person name="Slot J.C."/>
        </authorList>
    </citation>
    <scope>NUCLEOTIDE SEQUENCE [LARGE SCALE GENOMIC DNA]</scope>
    <source>
        <strain evidence="7 8">2631</strain>
    </source>
</reference>
<evidence type="ECO:0000256" key="4">
    <source>
        <dbReference type="ARBA" id="ARBA00040604"/>
    </source>
</evidence>
<gene>
    <name evidence="7" type="ORF">CVT25_013133</name>
</gene>
<feature type="compositionally biased region" description="Low complexity" evidence="5">
    <location>
        <begin position="350"/>
        <end position="360"/>
    </location>
</feature>
<comment type="subcellular location">
    <subcellularLocation>
        <location evidence="1">Mitochondrion</location>
    </subcellularLocation>
</comment>
<evidence type="ECO:0000313" key="8">
    <source>
        <dbReference type="Proteomes" id="UP000283269"/>
    </source>
</evidence>
<evidence type="ECO:0000256" key="1">
    <source>
        <dbReference type="ARBA" id="ARBA00004173"/>
    </source>
</evidence>
<keyword evidence="3" id="KW-0496">Mitochondrion</keyword>
<feature type="domain" description="TLDc" evidence="6">
    <location>
        <begin position="696"/>
        <end position="882"/>
    </location>
</feature>
<feature type="region of interest" description="Disordered" evidence="5">
    <location>
        <begin position="451"/>
        <end position="494"/>
    </location>
</feature>
<proteinExistence type="inferred from homology"/>
<dbReference type="SMART" id="SM00584">
    <property type="entry name" value="TLDc"/>
    <property type="match status" value="1"/>
</dbReference>
<feature type="region of interest" description="Disordered" evidence="5">
    <location>
        <begin position="534"/>
        <end position="568"/>
    </location>
</feature>
<evidence type="ECO:0000256" key="3">
    <source>
        <dbReference type="ARBA" id="ARBA00023128"/>
    </source>
</evidence>
<feature type="compositionally biased region" description="Polar residues" evidence="5">
    <location>
        <begin position="601"/>
        <end position="620"/>
    </location>
</feature>
<dbReference type="GO" id="GO:0005739">
    <property type="term" value="C:mitochondrion"/>
    <property type="evidence" value="ECO:0007669"/>
    <property type="project" value="UniProtKB-SubCell"/>
</dbReference>
<dbReference type="PROSITE" id="PS51886">
    <property type="entry name" value="TLDC"/>
    <property type="match status" value="1"/>
</dbReference>
<comment type="similarity">
    <text evidence="2">Belongs to the OXR1 family.</text>
</comment>
<dbReference type="GO" id="GO:0006979">
    <property type="term" value="P:response to oxidative stress"/>
    <property type="evidence" value="ECO:0007669"/>
    <property type="project" value="TreeGrafter"/>
</dbReference>
<dbReference type="OrthoDB" id="26679at2759"/>
<feature type="region of interest" description="Disordered" evidence="5">
    <location>
        <begin position="129"/>
        <end position="223"/>
    </location>
</feature>
<sequence>MSAFDELASLDPIQQRDTYLPPTPTTAKVLEQRQQESDSSLQMQHPHDRPDRKTRKQEEDFDKFATLFSPSTPRASPTLISLSLPDVGQNEDPPKSNAPRHHRTVSTSSQQSDFGAFVSVPAFEDPLSAGISSFEEEGLQTPMIATPTTATAKTHSVPDLPSGDMTQGGQPHVPNPHLHLARPSSRASSSSSRSKRDAGTSSLSFFDQFTQDARERSSTRSGVLDELLLHQDDPLYFLKDENPASTNPVPVSSPPAPKHLPDLPESSLPSEPALPLPTSHPSDSPLNLDINVNHDLDHDYFRTPPNPVNPNTSYKTAGARPPNPTRSSSIPMPAATLAPPVHSPEGAVRSSPQQSPTQSTKIISNQLTASPLFQEPNEDGILDRTPSYQSLSGSLSALPGKWMSNLLRAPPQAPGAKSTLESIFDPGDSNADPSAQALHPRLYSQDPVLHRRASTSPQSHRANQAQPPPTAPTFTHANAFTPPPTSSTMSVTHSASPFAPHTYIPPSGAPGFKGDSYTWDTGFSDELEAERKRDLRNVNQKAKTLPVAGKDSGGEGTGQEAASISSSKSGWGSGFGFSFGSGRIGKTNSGSSLSPSGSTTAFGPSSSSHNARSGSESSWDTGGKGTGWGSAKNASEGADYGRYDKGTVDPKRRSVPNADYGKGGKDHSVDQNGIGAFIERKVGKVELVGRKASTTPILSSDLAGMLQPSLPALSRIPRSWNLIYSLDQDGISLNTLYTRSEAHATRRPKAGEVMINNNAMLVVIQDADGAVFGAWLSEGIRMDRRGKGYYGGGESFLWKYTDGVLKIFKCTGKNHYVALCDPDYISFGGGDGHYGLYLDETLFDGSSAPCPTFDNEPLCSPGPRKGSTVTFECVGLEVWGLGS</sequence>
<feature type="compositionally biased region" description="Polar residues" evidence="5">
    <location>
        <begin position="68"/>
        <end position="81"/>
    </location>
</feature>
<dbReference type="PANTHER" id="PTHR23354:SF62">
    <property type="entry name" value="MUSTARD, ISOFORM V"/>
    <property type="match status" value="1"/>
</dbReference>
<evidence type="ECO:0000313" key="7">
    <source>
        <dbReference type="EMBL" id="PPQ91095.1"/>
    </source>
</evidence>
<comment type="caution">
    <text evidence="7">The sequence shown here is derived from an EMBL/GenBank/DDBJ whole genome shotgun (WGS) entry which is preliminary data.</text>
</comment>
<dbReference type="EMBL" id="NHYD01001476">
    <property type="protein sequence ID" value="PPQ91095.1"/>
    <property type="molecule type" value="Genomic_DNA"/>
</dbReference>
<dbReference type="PANTHER" id="PTHR23354">
    <property type="entry name" value="NUCLEOLAR PROTEIN 7/ESTROGEN RECEPTOR COACTIVATOR-RELATED"/>
    <property type="match status" value="1"/>
</dbReference>
<dbReference type="GO" id="GO:0005634">
    <property type="term" value="C:nucleus"/>
    <property type="evidence" value="ECO:0007669"/>
    <property type="project" value="TreeGrafter"/>
</dbReference>
<feature type="region of interest" description="Disordered" evidence="5">
    <location>
        <begin position="238"/>
        <end position="360"/>
    </location>
</feature>
<feature type="compositionally biased region" description="Low complexity" evidence="5">
    <location>
        <begin position="472"/>
        <end position="490"/>
    </location>
</feature>
<name>A0A409XK01_PSICY</name>
<feature type="region of interest" description="Disordered" evidence="5">
    <location>
        <begin position="588"/>
        <end position="671"/>
    </location>
</feature>
<dbReference type="InterPro" id="IPR006571">
    <property type="entry name" value="TLDc_dom"/>
</dbReference>
<feature type="compositionally biased region" description="Low complexity" evidence="5">
    <location>
        <begin position="145"/>
        <end position="154"/>
    </location>
</feature>
<feature type="region of interest" description="Disordered" evidence="5">
    <location>
        <begin position="1"/>
        <end position="113"/>
    </location>
</feature>
<evidence type="ECO:0000256" key="5">
    <source>
        <dbReference type="SAM" id="MobiDB-lite"/>
    </source>
</evidence>
<protein>
    <recommendedName>
        <fullName evidence="4">Oxidation resistance protein 1</fullName>
    </recommendedName>
</protein>
<evidence type="ECO:0000256" key="2">
    <source>
        <dbReference type="ARBA" id="ARBA00009540"/>
    </source>
</evidence>
<evidence type="ECO:0000259" key="6">
    <source>
        <dbReference type="PROSITE" id="PS51886"/>
    </source>
</evidence>
<organism evidence="7 8">
    <name type="scientific">Psilocybe cyanescens</name>
    <dbReference type="NCBI Taxonomy" id="93625"/>
    <lineage>
        <taxon>Eukaryota</taxon>
        <taxon>Fungi</taxon>
        <taxon>Dikarya</taxon>
        <taxon>Basidiomycota</taxon>
        <taxon>Agaricomycotina</taxon>
        <taxon>Agaricomycetes</taxon>
        <taxon>Agaricomycetidae</taxon>
        <taxon>Agaricales</taxon>
        <taxon>Agaricineae</taxon>
        <taxon>Strophariaceae</taxon>
        <taxon>Psilocybe</taxon>
    </lineage>
</organism>
<feature type="compositionally biased region" description="Low complexity" evidence="5">
    <location>
        <begin position="588"/>
        <end position="600"/>
    </location>
</feature>